<proteinExistence type="predicted"/>
<sequence>MQMDSRKTKTVLIVNAVDEKRCRGIGRGEHFGTAIASGPSRRCCKGYEPPPTPPDMPSIPDTAPARDSGADTPCRDHDLPGHGGGTLAEPDAASRTPPLVRLSSSVTVSVHQFTRSSSSSSSISSSMAFLLYETTSTIK</sequence>
<name>A0A2P2P3H8_RHIMU</name>
<dbReference type="EMBL" id="GGEC01068798">
    <property type="protein sequence ID" value="MBX49282.1"/>
    <property type="molecule type" value="Transcribed_RNA"/>
</dbReference>
<organism evidence="2">
    <name type="scientific">Rhizophora mucronata</name>
    <name type="common">Asiatic mangrove</name>
    <dbReference type="NCBI Taxonomy" id="61149"/>
    <lineage>
        <taxon>Eukaryota</taxon>
        <taxon>Viridiplantae</taxon>
        <taxon>Streptophyta</taxon>
        <taxon>Embryophyta</taxon>
        <taxon>Tracheophyta</taxon>
        <taxon>Spermatophyta</taxon>
        <taxon>Magnoliopsida</taxon>
        <taxon>eudicotyledons</taxon>
        <taxon>Gunneridae</taxon>
        <taxon>Pentapetalae</taxon>
        <taxon>rosids</taxon>
        <taxon>fabids</taxon>
        <taxon>Malpighiales</taxon>
        <taxon>Rhizophoraceae</taxon>
        <taxon>Rhizophora</taxon>
    </lineage>
</organism>
<evidence type="ECO:0000256" key="1">
    <source>
        <dbReference type="SAM" id="MobiDB-lite"/>
    </source>
</evidence>
<feature type="region of interest" description="Disordered" evidence="1">
    <location>
        <begin position="42"/>
        <end position="98"/>
    </location>
</feature>
<reference evidence="2" key="1">
    <citation type="submission" date="2018-02" db="EMBL/GenBank/DDBJ databases">
        <title>Rhizophora mucronata_Transcriptome.</title>
        <authorList>
            <person name="Meera S.P."/>
            <person name="Sreeshan A."/>
            <person name="Augustine A."/>
        </authorList>
    </citation>
    <scope>NUCLEOTIDE SEQUENCE</scope>
    <source>
        <tissue evidence="2">Leaf</tissue>
    </source>
</reference>
<protein>
    <submittedName>
        <fullName evidence="2">Uncharacterized protein LOC105107831</fullName>
    </submittedName>
</protein>
<dbReference type="AlphaFoldDB" id="A0A2P2P3H8"/>
<feature type="compositionally biased region" description="Pro residues" evidence="1">
    <location>
        <begin position="48"/>
        <end position="57"/>
    </location>
</feature>
<accession>A0A2P2P3H8</accession>
<evidence type="ECO:0000313" key="2">
    <source>
        <dbReference type="EMBL" id="MBX49282.1"/>
    </source>
</evidence>